<comment type="caution">
    <text evidence="4">The sequence shown here is derived from an EMBL/GenBank/DDBJ whole genome shotgun (WGS) entry which is preliminary data.</text>
</comment>
<evidence type="ECO:0000313" key="4">
    <source>
        <dbReference type="EMBL" id="NLD32662.1"/>
    </source>
</evidence>
<accession>A0A847D6H3</accession>
<dbReference type="EMBL" id="JAAZCD010000234">
    <property type="protein sequence ID" value="NLD32662.1"/>
    <property type="molecule type" value="Genomic_DNA"/>
</dbReference>
<dbReference type="AlphaFoldDB" id="A0A847D6H3"/>
<dbReference type="Gene3D" id="3.40.190.10">
    <property type="entry name" value="Periplasmic binding protein-like II"/>
    <property type="match status" value="2"/>
</dbReference>
<gene>
    <name evidence="4" type="ORF">GX662_10485</name>
</gene>
<proteinExistence type="predicted"/>
<dbReference type="PANTHER" id="PTHR30006">
    <property type="entry name" value="THIAMINE-BINDING PERIPLASMIC PROTEIN-RELATED"/>
    <property type="match status" value="1"/>
</dbReference>
<name>A0A847D6H3_9LACT</name>
<feature type="signal peptide" evidence="3">
    <location>
        <begin position="1"/>
        <end position="17"/>
    </location>
</feature>
<keyword evidence="2" id="KW-0408">Iron</keyword>
<organism evidence="4 5">
    <name type="scientific">Trichococcus flocculiformis</name>
    <dbReference type="NCBI Taxonomy" id="82803"/>
    <lineage>
        <taxon>Bacteria</taxon>
        <taxon>Bacillati</taxon>
        <taxon>Bacillota</taxon>
        <taxon>Bacilli</taxon>
        <taxon>Lactobacillales</taxon>
        <taxon>Carnobacteriaceae</taxon>
        <taxon>Trichococcus</taxon>
    </lineage>
</organism>
<evidence type="ECO:0000256" key="3">
    <source>
        <dbReference type="SAM" id="SignalP"/>
    </source>
</evidence>
<evidence type="ECO:0000256" key="1">
    <source>
        <dbReference type="ARBA" id="ARBA00022729"/>
    </source>
</evidence>
<feature type="chain" id="PRO_5039700407" evidence="3">
    <location>
        <begin position="18"/>
        <end position="355"/>
    </location>
</feature>
<dbReference type="SUPFAM" id="SSF53850">
    <property type="entry name" value="Periplasmic binding protein-like II"/>
    <property type="match status" value="1"/>
</dbReference>
<keyword evidence="1 3" id="KW-0732">Signal</keyword>
<protein>
    <submittedName>
        <fullName evidence="4">ABC transporter substrate-binding protein</fullName>
    </submittedName>
</protein>
<dbReference type="GO" id="GO:0046872">
    <property type="term" value="F:metal ion binding"/>
    <property type="evidence" value="ECO:0007669"/>
    <property type="project" value="UniProtKB-KW"/>
</dbReference>
<sequence>MKWNKWIFAGMSALTLAACGTADTTESVEDSAANGVSSEAISETAATTDASGSFTLYTSQPEQDIAQLVEGFNEVYPNIQVEVFRSGTEEVLSKVMAEKETGDILADALLVSDSFTFEGLAEEELLQAYESPEFAAIPAEYIDDENLYAGTKVIATGIAVNTDRVDASGITGYQSLTDAAYADQVMIPSPLYSGAASLNLSIMTQQDSLGWELYENLKANGLFVGQGNGTVRDALLNGQKGIGMLVDYMANRARIDGAPIAFIYPEEGALYVTEPIGIINGADNADMAEFFVDYILSEEGQTVTSEMGYTPVREGIAAPEGLKGVDEITPMAFDEAKVMETREADKEQFAEIFGQ</sequence>
<keyword evidence="2" id="KW-0479">Metal-binding</keyword>
<feature type="binding site" evidence="2">
    <location>
        <position position="248"/>
    </location>
    <ligand>
        <name>Fe cation</name>
        <dbReference type="ChEBI" id="CHEBI:24875"/>
    </ligand>
</feature>
<evidence type="ECO:0000256" key="2">
    <source>
        <dbReference type="PIRSR" id="PIRSR002825-1"/>
    </source>
</evidence>
<dbReference type="Pfam" id="PF13343">
    <property type="entry name" value="SBP_bac_6"/>
    <property type="match status" value="1"/>
</dbReference>
<dbReference type="InterPro" id="IPR026045">
    <property type="entry name" value="Ferric-bd"/>
</dbReference>
<dbReference type="PROSITE" id="PS51257">
    <property type="entry name" value="PROKAR_LIPOPROTEIN"/>
    <property type="match status" value="1"/>
</dbReference>
<dbReference type="Proteomes" id="UP000589373">
    <property type="component" value="Unassembled WGS sequence"/>
</dbReference>
<dbReference type="CDD" id="cd13547">
    <property type="entry name" value="PBP2_Fbp_like_2"/>
    <property type="match status" value="1"/>
</dbReference>
<dbReference type="PIRSF" id="PIRSF002825">
    <property type="entry name" value="CfbpA"/>
    <property type="match status" value="1"/>
</dbReference>
<dbReference type="RefSeq" id="WP_276647511.1">
    <property type="nucleotide sequence ID" value="NZ_JAAZCD010000234.1"/>
</dbReference>
<evidence type="ECO:0000313" key="5">
    <source>
        <dbReference type="Proteomes" id="UP000589373"/>
    </source>
</evidence>
<reference evidence="4 5" key="1">
    <citation type="journal article" date="2020" name="Biotechnol. Biofuels">
        <title>New insights from the biogas microbiome by comprehensive genome-resolved metagenomics of nearly 1600 species originating from multiple anaerobic digesters.</title>
        <authorList>
            <person name="Campanaro S."/>
            <person name="Treu L."/>
            <person name="Rodriguez-R L.M."/>
            <person name="Kovalovszki A."/>
            <person name="Ziels R.M."/>
            <person name="Maus I."/>
            <person name="Zhu X."/>
            <person name="Kougias P.G."/>
            <person name="Basile A."/>
            <person name="Luo G."/>
            <person name="Schluter A."/>
            <person name="Konstantinidis K.T."/>
            <person name="Angelidaki I."/>
        </authorList>
    </citation>
    <scope>NUCLEOTIDE SEQUENCE [LARGE SCALE GENOMIC DNA]</scope>
    <source>
        <strain evidence="4">AS07pgkLD_105</strain>
    </source>
</reference>